<dbReference type="InterPro" id="IPR012677">
    <property type="entry name" value="Nucleotide-bd_a/b_plait_sf"/>
</dbReference>
<reference evidence="5" key="1">
    <citation type="submission" date="2024-06" db="EMBL/GenBank/DDBJ databases">
        <authorList>
            <person name="Liu X."/>
            <person name="Lenzi L."/>
            <person name="Haldenby T S."/>
            <person name="Uol C."/>
        </authorList>
    </citation>
    <scope>NUCLEOTIDE SEQUENCE</scope>
</reference>
<protein>
    <recommendedName>
        <fullName evidence="4">RRM domain-containing protein</fullName>
    </recommendedName>
</protein>
<organism evidence="5 6">
    <name type="scientific">Calicophoron daubneyi</name>
    <name type="common">Rumen fluke</name>
    <name type="synonym">Paramphistomum daubneyi</name>
    <dbReference type="NCBI Taxonomy" id="300641"/>
    <lineage>
        <taxon>Eukaryota</taxon>
        <taxon>Metazoa</taxon>
        <taxon>Spiralia</taxon>
        <taxon>Lophotrochozoa</taxon>
        <taxon>Platyhelminthes</taxon>
        <taxon>Trematoda</taxon>
        <taxon>Digenea</taxon>
        <taxon>Plagiorchiida</taxon>
        <taxon>Pronocephalata</taxon>
        <taxon>Paramphistomoidea</taxon>
        <taxon>Paramphistomidae</taxon>
        <taxon>Calicophoron</taxon>
    </lineage>
</organism>
<dbReference type="GO" id="GO:0005634">
    <property type="term" value="C:nucleus"/>
    <property type="evidence" value="ECO:0007669"/>
    <property type="project" value="TreeGrafter"/>
</dbReference>
<keyword evidence="1 2" id="KW-0694">RNA-binding</keyword>
<feature type="region of interest" description="Disordered" evidence="3">
    <location>
        <begin position="445"/>
        <end position="657"/>
    </location>
</feature>
<evidence type="ECO:0000256" key="3">
    <source>
        <dbReference type="SAM" id="MobiDB-lite"/>
    </source>
</evidence>
<dbReference type="AlphaFoldDB" id="A0AAV2TZS6"/>
<feature type="region of interest" description="Disordered" evidence="3">
    <location>
        <begin position="325"/>
        <end position="367"/>
    </location>
</feature>
<dbReference type="Gene3D" id="3.30.70.330">
    <property type="match status" value="1"/>
</dbReference>
<feature type="compositionally biased region" description="Polar residues" evidence="3">
    <location>
        <begin position="331"/>
        <end position="342"/>
    </location>
</feature>
<feature type="compositionally biased region" description="Acidic residues" evidence="3">
    <location>
        <begin position="529"/>
        <end position="540"/>
    </location>
</feature>
<proteinExistence type="predicted"/>
<dbReference type="SUPFAM" id="SSF54928">
    <property type="entry name" value="RNA-binding domain, RBD"/>
    <property type="match status" value="1"/>
</dbReference>
<feature type="compositionally biased region" description="Polar residues" evidence="3">
    <location>
        <begin position="295"/>
        <end position="308"/>
    </location>
</feature>
<dbReference type="InterPro" id="IPR051186">
    <property type="entry name" value="RRM_HNRPC/RALY_subfam"/>
</dbReference>
<dbReference type="GO" id="GO:0003723">
    <property type="term" value="F:RNA binding"/>
    <property type="evidence" value="ECO:0007669"/>
    <property type="project" value="UniProtKB-UniRule"/>
</dbReference>
<feature type="compositionally biased region" description="Polar residues" evidence="3">
    <location>
        <begin position="545"/>
        <end position="568"/>
    </location>
</feature>
<feature type="compositionally biased region" description="Acidic residues" evidence="3">
    <location>
        <begin position="638"/>
        <end position="649"/>
    </location>
</feature>
<dbReference type="SMART" id="SM00360">
    <property type="entry name" value="RRM"/>
    <property type="match status" value="1"/>
</dbReference>
<feature type="compositionally biased region" description="Basic and acidic residues" evidence="3">
    <location>
        <begin position="602"/>
        <end position="620"/>
    </location>
</feature>
<feature type="compositionally biased region" description="Polar residues" evidence="3">
    <location>
        <begin position="235"/>
        <end position="261"/>
    </location>
</feature>
<feature type="compositionally biased region" description="Low complexity" evidence="3">
    <location>
        <begin position="279"/>
        <end position="294"/>
    </location>
</feature>
<dbReference type="Proteomes" id="UP001497525">
    <property type="component" value="Unassembled WGS sequence"/>
</dbReference>
<evidence type="ECO:0000313" key="5">
    <source>
        <dbReference type="EMBL" id="CAL5141613.1"/>
    </source>
</evidence>
<dbReference type="PROSITE" id="PS50102">
    <property type="entry name" value="RRM"/>
    <property type="match status" value="1"/>
</dbReference>
<feature type="region of interest" description="Disordered" evidence="3">
    <location>
        <begin position="203"/>
        <end position="312"/>
    </location>
</feature>
<dbReference type="InterPro" id="IPR000504">
    <property type="entry name" value="RRM_dom"/>
</dbReference>
<dbReference type="InterPro" id="IPR035979">
    <property type="entry name" value="RBD_domain_sf"/>
</dbReference>
<dbReference type="Pfam" id="PF00076">
    <property type="entry name" value="RRM_1"/>
    <property type="match status" value="1"/>
</dbReference>
<dbReference type="PANTHER" id="PTHR13968:SF26">
    <property type="entry name" value="RRM DOMAIN-CONTAINING PROTEIN"/>
    <property type="match status" value="1"/>
</dbReference>
<name>A0AAV2TZS6_CALDB</name>
<feature type="compositionally biased region" description="Basic and acidic residues" evidence="3">
    <location>
        <begin position="497"/>
        <end position="511"/>
    </location>
</feature>
<sequence>MIGVSNITNRTDPNSLKSRVFVGNLNTVQMSKTELEGIFAKYGAVIGISVHKGYAFIQYSNEASARAAVIGEDSKAYYNMVLDVTIASEPKNRKRGRTNVNANIPTWSGLSSPGLSELALQAQALNTLANNPLLSLQQLGLEGIMGQPNLAQFAAAASSVLNTTPFNGVNVAAAPTSIMGTRPKYTRLSTTSSISPSIAHLSSAAKRTRLDGTTGSSSNFSGSSLSLPSGARGQNLVSLVSPTDSTGSGSNKPSQGRQIMSPNKPLDRTYRQSSDQGYNVSSGSQNRSSSVRQSNTECSTAGGSHNFTSSSSVVKSASIKDAAQLKRSPLGGQSLNPTTNDQEPLGRLYGQGAGSSANVGGGGQSGRPQQDDILICGNCRRLFDQVDELISHKMAGCSLEKFACERCRCRADEPNNVECAYCGANYHSAWELVLHCHKDHGLTIYSLPSPTTSPRTSFSYTSLRRKGSSTASSSAADESDAKSSSAAAKHRRASVHSSEDLKLSDGEDGPHGSRQSPSSDILKPREASDWEADDEYDEVAESPNLDANSQNNSKGASKNSDNNATPTSKDNDEHDGEEEPTAKDDTDNESGHGQKRTPLATDIEHTKTEDSASKVHEKSGSLHHRSRRGEHGRHETMVDEDDEDEEDDTESKVARSS</sequence>
<evidence type="ECO:0000313" key="6">
    <source>
        <dbReference type="Proteomes" id="UP001497525"/>
    </source>
</evidence>
<evidence type="ECO:0000259" key="4">
    <source>
        <dbReference type="PROSITE" id="PS50102"/>
    </source>
</evidence>
<gene>
    <name evidence="5" type="ORF">CDAUBV1_LOCUS16892</name>
</gene>
<accession>A0AAV2TZS6</accession>
<dbReference type="EMBL" id="CAXLJL010000911">
    <property type="protein sequence ID" value="CAL5141613.1"/>
    <property type="molecule type" value="Genomic_DNA"/>
</dbReference>
<feature type="compositionally biased region" description="Basic residues" evidence="3">
    <location>
        <begin position="621"/>
        <end position="631"/>
    </location>
</feature>
<feature type="compositionally biased region" description="Basic and acidic residues" evidence="3">
    <location>
        <begin position="580"/>
        <end position="592"/>
    </location>
</feature>
<dbReference type="PANTHER" id="PTHR13968">
    <property type="entry name" value="HETEROGENEOUS NUCLEAR RIBONUCLEOPROTEIN"/>
    <property type="match status" value="1"/>
</dbReference>
<feature type="compositionally biased region" description="Low complexity" evidence="3">
    <location>
        <begin position="446"/>
        <end position="487"/>
    </location>
</feature>
<feature type="compositionally biased region" description="Low complexity" evidence="3">
    <location>
        <begin position="212"/>
        <end position="230"/>
    </location>
</feature>
<comment type="caution">
    <text evidence="5">The sequence shown here is derived from an EMBL/GenBank/DDBJ whole genome shotgun (WGS) entry which is preliminary data.</text>
</comment>
<feature type="domain" description="RRM" evidence="4">
    <location>
        <begin position="18"/>
        <end position="89"/>
    </location>
</feature>
<evidence type="ECO:0000256" key="2">
    <source>
        <dbReference type="PROSITE-ProRule" id="PRU00176"/>
    </source>
</evidence>
<evidence type="ECO:0000256" key="1">
    <source>
        <dbReference type="ARBA" id="ARBA00022884"/>
    </source>
</evidence>
<feature type="compositionally biased region" description="Gly residues" evidence="3">
    <location>
        <begin position="349"/>
        <end position="365"/>
    </location>
</feature>